<name>A0ABQ9JD80_9CUCU</name>
<keyword evidence="2" id="KW-1185">Reference proteome</keyword>
<protein>
    <submittedName>
        <fullName evidence="1">Uncharacterized protein</fullName>
    </submittedName>
</protein>
<evidence type="ECO:0000313" key="2">
    <source>
        <dbReference type="Proteomes" id="UP001162164"/>
    </source>
</evidence>
<evidence type="ECO:0000313" key="1">
    <source>
        <dbReference type="EMBL" id="KAJ8976156.1"/>
    </source>
</evidence>
<gene>
    <name evidence="1" type="ORF">NQ317_018095</name>
</gene>
<reference evidence="1" key="1">
    <citation type="journal article" date="2023" name="Insect Mol. Biol.">
        <title>Genome sequencing provides insights into the evolution of gene families encoding plant cell wall-degrading enzymes in longhorned beetles.</title>
        <authorList>
            <person name="Shin N.R."/>
            <person name="Okamura Y."/>
            <person name="Kirsch R."/>
            <person name="Pauchet Y."/>
        </authorList>
    </citation>
    <scope>NUCLEOTIDE SEQUENCE</scope>
    <source>
        <strain evidence="1">MMC_N1</strain>
    </source>
</reference>
<dbReference type="EMBL" id="JAPWTJ010000720">
    <property type="protein sequence ID" value="KAJ8976156.1"/>
    <property type="molecule type" value="Genomic_DNA"/>
</dbReference>
<sequence>MDIRLSLFEVFTYLNATPASRNIGEGESILNAGHLILCGVTEFTHSIIRTLGLCLQTSALTKPPHEISGTGNKNDVHM</sequence>
<dbReference type="Proteomes" id="UP001162164">
    <property type="component" value="Unassembled WGS sequence"/>
</dbReference>
<comment type="caution">
    <text evidence="1">The sequence shown here is derived from an EMBL/GenBank/DDBJ whole genome shotgun (WGS) entry which is preliminary data.</text>
</comment>
<proteinExistence type="predicted"/>
<organism evidence="1 2">
    <name type="scientific">Molorchus minor</name>
    <dbReference type="NCBI Taxonomy" id="1323400"/>
    <lineage>
        <taxon>Eukaryota</taxon>
        <taxon>Metazoa</taxon>
        <taxon>Ecdysozoa</taxon>
        <taxon>Arthropoda</taxon>
        <taxon>Hexapoda</taxon>
        <taxon>Insecta</taxon>
        <taxon>Pterygota</taxon>
        <taxon>Neoptera</taxon>
        <taxon>Endopterygota</taxon>
        <taxon>Coleoptera</taxon>
        <taxon>Polyphaga</taxon>
        <taxon>Cucujiformia</taxon>
        <taxon>Chrysomeloidea</taxon>
        <taxon>Cerambycidae</taxon>
        <taxon>Lamiinae</taxon>
        <taxon>Monochamini</taxon>
        <taxon>Molorchus</taxon>
    </lineage>
</organism>
<accession>A0ABQ9JD80</accession>